<organism evidence="1 2">
    <name type="scientific">Anisodus acutangulus</name>
    <dbReference type="NCBI Taxonomy" id="402998"/>
    <lineage>
        <taxon>Eukaryota</taxon>
        <taxon>Viridiplantae</taxon>
        <taxon>Streptophyta</taxon>
        <taxon>Embryophyta</taxon>
        <taxon>Tracheophyta</taxon>
        <taxon>Spermatophyta</taxon>
        <taxon>Magnoliopsida</taxon>
        <taxon>eudicotyledons</taxon>
        <taxon>Gunneridae</taxon>
        <taxon>Pentapetalae</taxon>
        <taxon>asterids</taxon>
        <taxon>lamiids</taxon>
        <taxon>Solanales</taxon>
        <taxon>Solanaceae</taxon>
        <taxon>Solanoideae</taxon>
        <taxon>Hyoscyameae</taxon>
        <taxon>Anisodus</taxon>
    </lineage>
</organism>
<proteinExistence type="predicted"/>
<reference evidence="2" key="1">
    <citation type="journal article" date="2023" name="Proc. Natl. Acad. Sci. U.S.A.">
        <title>Genomic and structural basis for evolution of tropane alkaloid biosynthesis.</title>
        <authorList>
            <person name="Wanga Y.-J."/>
            <person name="Taina T."/>
            <person name="Yua J.-Y."/>
            <person name="Lia J."/>
            <person name="Xua B."/>
            <person name="Chenc J."/>
            <person name="D'Auriad J.C."/>
            <person name="Huanga J.-P."/>
            <person name="Huanga S.-X."/>
        </authorList>
    </citation>
    <scope>NUCLEOTIDE SEQUENCE [LARGE SCALE GENOMIC DNA]</scope>
    <source>
        <strain evidence="2">cv. KIB-2019</strain>
    </source>
</reference>
<evidence type="ECO:0000313" key="2">
    <source>
        <dbReference type="Proteomes" id="UP001152561"/>
    </source>
</evidence>
<sequence length="177" mass="19906">MYQFTPSIINQCMRLDTEERVRDAERVTENRDTMIEYLTGGFEPKREDTLEKAPELYIVNKTILKSKDRVIDLPWKKEAGGENVARNVTNILGNTGPRQSTMSTNWLVDQIAKINRQIAEVDAAKDALVQARDHFLLLLSSQKGGDASVQGEETEGAQDSEVVAITEEVIDVVVQRE</sequence>
<gene>
    <name evidence="1" type="ORF">K7X08_026222</name>
</gene>
<name>A0A9Q1RUX9_9SOLA</name>
<accession>A0A9Q1RUX9</accession>
<evidence type="ECO:0000313" key="1">
    <source>
        <dbReference type="EMBL" id="KAJ8574417.1"/>
    </source>
</evidence>
<comment type="caution">
    <text evidence="1">The sequence shown here is derived from an EMBL/GenBank/DDBJ whole genome shotgun (WGS) entry which is preliminary data.</text>
</comment>
<dbReference type="AlphaFoldDB" id="A0A9Q1RUX9"/>
<protein>
    <submittedName>
        <fullName evidence="1">Uncharacterized protein</fullName>
    </submittedName>
</protein>
<dbReference type="EMBL" id="JAJAGQ010000001">
    <property type="protein sequence ID" value="KAJ8574417.1"/>
    <property type="molecule type" value="Genomic_DNA"/>
</dbReference>
<keyword evidence="2" id="KW-1185">Reference proteome</keyword>
<dbReference type="Proteomes" id="UP001152561">
    <property type="component" value="Unassembled WGS sequence"/>
</dbReference>